<dbReference type="EMBL" id="CAIIXF020000011">
    <property type="protein sequence ID" value="CAH1798659.1"/>
    <property type="molecule type" value="Genomic_DNA"/>
</dbReference>
<dbReference type="Pfam" id="PF01683">
    <property type="entry name" value="EB"/>
    <property type="match status" value="1"/>
</dbReference>
<dbReference type="InterPro" id="IPR006149">
    <property type="entry name" value="EB_dom"/>
</dbReference>
<sequence>MDNAMFKIFLAFCLAVLLCQTQVSGSELGAQCTNNTNCTVENSECVGDPKKCQCQDGFYQENSTSCQPKKGLGEGCSNTTECLNDNAECSGDKCTCVENFYKNGTACLQ</sequence>
<comment type="caution">
    <text evidence="3">The sequence shown here is derived from an EMBL/GenBank/DDBJ whole genome shotgun (WGS) entry which is preliminary data.</text>
</comment>
<dbReference type="OrthoDB" id="6136115at2759"/>
<dbReference type="AlphaFoldDB" id="A0A8S4PYX0"/>
<feature type="chain" id="PRO_5035922230" description="EB domain-containing protein" evidence="1">
    <location>
        <begin position="26"/>
        <end position="109"/>
    </location>
</feature>
<evidence type="ECO:0000313" key="4">
    <source>
        <dbReference type="Proteomes" id="UP000749559"/>
    </source>
</evidence>
<evidence type="ECO:0000313" key="3">
    <source>
        <dbReference type="EMBL" id="CAH1798659.1"/>
    </source>
</evidence>
<keyword evidence="1" id="KW-0732">Signal</keyword>
<accession>A0A8S4PYX0</accession>
<dbReference type="Proteomes" id="UP000749559">
    <property type="component" value="Unassembled WGS sequence"/>
</dbReference>
<name>A0A8S4PYX0_OWEFU</name>
<protein>
    <recommendedName>
        <fullName evidence="2">EB domain-containing protein</fullName>
    </recommendedName>
</protein>
<keyword evidence="4" id="KW-1185">Reference proteome</keyword>
<feature type="signal peptide" evidence="1">
    <location>
        <begin position="1"/>
        <end position="25"/>
    </location>
</feature>
<organism evidence="3 4">
    <name type="scientific">Owenia fusiformis</name>
    <name type="common">Polychaete worm</name>
    <dbReference type="NCBI Taxonomy" id="6347"/>
    <lineage>
        <taxon>Eukaryota</taxon>
        <taxon>Metazoa</taxon>
        <taxon>Spiralia</taxon>
        <taxon>Lophotrochozoa</taxon>
        <taxon>Annelida</taxon>
        <taxon>Polychaeta</taxon>
        <taxon>Sedentaria</taxon>
        <taxon>Canalipalpata</taxon>
        <taxon>Sabellida</taxon>
        <taxon>Oweniida</taxon>
        <taxon>Oweniidae</taxon>
        <taxon>Owenia</taxon>
    </lineage>
</organism>
<feature type="non-terminal residue" evidence="3">
    <location>
        <position position="1"/>
    </location>
</feature>
<proteinExistence type="predicted"/>
<feature type="domain" description="EB" evidence="2">
    <location>
        <begin position="63"/>
        <end position="107"/>
    </location>
</feature>
<gene>
    <name evidence="3" type="ORF">OFUS_LOCUS22776</name>
</gene>
<evidence type="ECO:0000259" key="2">
    <source>
        <dbReference type="Pfam" id="PF01683"/>
    </source>
</evidence>
<evidence type="ECO:0000256" key="1">
    <source>
        <dbReference type="SAM" id="SignalP"/>
    </source>
</evidence>
<reference evidence="3" key="1">
    <citation type="submission" date="2022-03" db="EMBL/GenBank/DDBJ databases">
        <authorList>
            <person name="Martin C."/>
        </authorList>
    </citation>
    <scope>NUCLEOTIDE SEQUENCE</scope>
</reference>